<name>A0AAE3CJJ9_9PROT</name>
<protein>
    <submittedName>
        <fullName evidence="1">Uncharacterized protein</fullName>
    </submittedName>
</protein>
<dbReference type="EMBL" id="JAAXYO010000087">
    <property type="protein sequence ID" value="MBU2787866.1"/>
    <property type="molecule type" value="Genomic_DNA"/>
</dbReference>
<organism evidence="1 2">
    <name type="scientific">Igneacidithiobacillus copahuensis</name>
    <dbReference type="NCBI Taxonomy" id="2724909"/>
    <lineage>
        <taxon>Bacteria</taxon>
        <taxon>Pseudomonadati</taxon>
        <taxon>Pseudomonadota</taxon>
        <taxon>Acidithiobacillia</taxon>
        <taxon>Acidithiobacillales</taxon>
        <taxon>Acidithiobacillaceae</taxon>
        <taxon>Igneacidithiobacillus</taxon>
    </lineage>
</organism>
<keyword evidence="2" id="KW-1185">Reference proteome</keyword>
<evidence type="ECO:0000313" key="2">
    <source>
        <dbReference type="Proteomes" id="UP001197378"/>
    </source>
</evidence>
<evidence type="ECO:0000313" key="1">
    <source>
        <dbReference type="EMBL" id="MBU2787866.1"/>
    </source>
</evidence>
<dbReference type="Proteomes" id="UP001197378">
    <property type="component" value="Unassembled WGS sequence"/>
</dbReference>
<gene>
    <name evidence="1" type="ORF">HFQ13_06560</name>
</gene>
<dbReference type="RefSeq" id="WP_215885489.1">
    <property type="nucleotide sequence ID" value="NZ_JAAXYO010000087.1"/>
</dbReference>
<reference evidence="1" key="1">
    <citation type="journal article" date="2021" name="ISME J.">
        <title>Genomic evolution of the class Acidithiobacillia: deep-branching Proteobacteria living in extreme acidic conditions.</title>
        <authorList>
            <person name="Moya-Beltran A."/>
            <person name="Beard S."/>
            <person name="Rojas-Villalobos C."/>
            <person name="Issotta F."/>
            <person name="Gallardo Y."/>
            <person name="Ulloa R."/>
            <person name="Giaveno A."/>
            <person name="Degli Esposti M."/>
            <person name="Johnson D.B."/>
            <person name="Quatrini R."/>
        </authorList>
    </citation>
    <scope>NUCLEOTIDE SEQUENCE</scope>
    <source>
        <strain evidence="1">VAN18-1</strain>
    </source>
</reference>
<comment type="caution">
    <text evidence="1">The sequence shown here is derived from an EMBL/GenBank/DDBJ whole genome shotgun (WGS) entry which is preliminary data.</text>
</comment>
<proteinExistence type="predicted"/>
<dbReference type="AlphaFoldDB" id="A0AAE3CJJ9"/>
<accession>A0AAE3CJJ9</accession>
<sequence length="51" mass="5569">MKKVAQSVLPFKLAATDELMTAQAGLVLHGEFISIIFEKTRGFAEKVSKMG</sequence>